<proteinExistence type="predicted"/>
<dbReference type="NCBIfam" id="TIGR01443">
    <property type="entry name" value="intein_Cterm"/>
    <property type="match status" value="1"/>
</dbReference>
<keyword evidence="1" id="KW-0812">Transmembrane</keyword>
<gene>
    <name evidence="3" type="ORF">DXZ20_36980</name>
</gene>
<dbReference type="InterPro" id="IPR003587">
    <property type="entry name" value="Hint_dom_N"/>
</dbReference>
<dbReference type="PROSITE" id="PS50817">
    <property type="entry name" value="INTEIN_N_TER"/>
    <property type="match status" value="1"/>
</dbReference>
<dbReference type="SMART" id="SM00306">
    <property type="entry name" value="HintN"/>
    <property type="match status" value="1"/>
</dbReference>
<dbReference type="InterPro" id="IPR030934">
    <property type="entry name" value="Intein_C"/>
</dbReference>
<feature type="transmembrane region" description="Helical" evidence="1">
    <location>
        <begin position="194"/>
        <end position="211"/>
    </location>
</feature>
<dbReference type="InterPro" id="IPR036844">
    <property type="entry name" value="Hint_dom_sf"/>
</dbReference>
<dbReference type="CDD" id="cd00081">
    <property type="entry name" value="Hint"/>
    <property type="match status" value="1"/>
</dbReference>
<dbReference type="EMBL" id="QXHD01000004">
    <property type="protein sequence ID" value="NEZ61136.1"/>
    <property type="molecule type" value="Genomic_DNA"/>
</dbReference>
<dbReference type="RefSeq" id="WP_163703369.1">
    <property type="nucleotide sequence ID" value="NZ_QXHD01000004.1"/>
</dbReference>
<reference evidence="3 4" key="1">
    <citation type="journal article" date="2020" name="Microb. Ecol.">
        <title>Ecogenomics of the Marine Benthic Filamentous Cyanobacterium Adonisia.</title>
        <authorList>
            <person name="Walter J.M."/>
            <person name="Coutinho F.H."/>
            <person name="Leomil L."/>
            <person name="Hargreaves P.I."/>
            <person name="Campeao M.E."/>
            <person name="Vieira V.V."/>
            <person name="Silva B.S."/>
            <person name="Fistarol G.O."/>
            <person name="Salomon P.S."/>
            <person name="Sawabe T."/>
            <person name="Mino S."/>
            <person name="Hosokawa M."/>
            <person name="Miyashita H."/>
            <person name="Maruyama F."/>
            <person name="van Verk M.C."/>
            <person name="Dutilh B.E."/>
            <person name="Thompson C.C."/>
            <person name="Thompson F.L."/>
        </authorList>
    </citation>
    <scope>NUCLEOTIDE SEQUENCE [LARGE SCALE GENOMIC DNA]</scope>
    <source>
        <strain evidence="3 4">CCMR0081</strain>
    </source>
</reference>
<dbReference type="InterPro" id="IPR006141">
    <property type="entry name" value="Intein_N"/>
</dbReference>
<keyword evidence="1" id="KW-1133">Transmembrane helix</keyword>
<feature type="domain" description="Hint" evidence="2">
    <location>
        <begin position="30"/>
        <end position="124"/>
    </location>
</feature>
<dbReference type="GO" id="GO:0016539">
    <property type="term" value="P:intein-mediated protein splicing"/>
    <property type="evidence" value="ECO:0007669"/>
    <property type="project" value="InterPro"/>
</dbReference>
<evidence type="ECO:0000313" key="4">
    <source>
        <dbReference type="Proteomes" id="UP000481033"/>
    </source>
</evidence>
<evidence type="ECO:0000256" key="1">
    <source>
        <dbReference type="SAM" id="Phobius"/>
    </source>
</evidence>
<dbReference type="SUPFAM" id="SSF51294">
    <property type="entry name" value="Hedgehog/intein (Hint) domain"/>
    <property type="match status" value="1"/>
</dbReference>
<evidence type="ECO:0000313" key="3">
    <source>
        <dbReference type="EMBL" id="NEZ61136.1"/>
    </source>
</evidence>
<comment type="caution">
    <text evidence="3">The sequence shown here is derived from an EMBL/GenBank/DDBJ whole genome shotgun (WGS) entry which is preliminary data.</text>
</comment>
<dbReference type="Proteomes" id="UP000481033">
    <property type="component" value="Unassembled WGS sequence"/>
</dbReference>
<name>A0A6M0RYA9_9CYAN</name>
<dbReference type="Pfam" id="PF07591">
    <property type="entry name" value="PT-HINT"/>
    <property type="match status" value="1"/>
</dbReference>
<accession>A0A6M0RYA9</accession>
<dbReference type="Gene3D" id="2.170.16.10">
    <property type="entry name" value="Hedgehog/Intein (Hint) domain"/>
    <property type="match status" value="1"/>
</dbReference>
<evidence type="ECO:0000259" key="2">
    <source>
        <dbReference type="SMART" id="SM00306"/>
    </source>
</evidence>
<dbReference type="AlphaFoldDB" id="A0A6M0RYA9"/>
<protein>
    <recommendedName>
        <fullName evidence="2">Hint domain-containing protein</fullName>
    </recommendedName>
</protein>
<keyword evidence="1" id="KW-0472">Membrane</keyword>
<sequence>MTGAIKAIQIGLVSLLLVLCCCTGTAYARRGCFGAGTPILTPDDYKPIEQLTITDQLVGLDVSNGQTEIETIGEIQIAQTSDYYLINDATQVTGSHPFYVQNTQGLELVQVHNLKIGDHLIGENNASVEISSIQHIQAPLKIYNLVEITPSHNFYADGILVHNKGGGGGVAGSGGAYGKANGAVGLDDKNLPRLILSLFLLIAGLIPFAFLREIYNSIRFRNKTFTDDAELIEFTKSINEKFKNIYSVRYTEDNEPWIKIRPSQEVAETTYQDFIDKAELIDLVSQVFVQYQQDWTKKKFDEMADYVDQPFYDMQRTIFQDAFGNNFDIVYQPTLQTVVPLSRSQQEDSYIFKLQINAELINFALSSQGYVLSGAAYSRSFTEYWKIKIDSAKQCSLIDIEKLYDFSQVND</sequence>
<keyword evidence="4" id="KW-1185">Reference proteome</keyword>
<organism evidence="3 4">
    <name type="scientific">Adonisia turfae CCMR0081</name>
    <dbReference type="NCBI Taxonomy" id="2292702"/>
    <lineage>
        <taxon>Bacteria</taxon>
        <taxon>Bacillati</taxon>
        <taxon>Cyanobacteriota</taxon>
        <taxon>Adonisia</taxon>
        <taxon>Adonisia turfae</taxon>
    </lineage>
</organism>